<dbReference type="Proteomes" id="UP000199182">
    <property type="component" value="Unassembled WGS sequence"/>
</dbReference>
<dbReference type="Pfam" id="PF12704">
    <property type="entry name" value="MacB_PCD"/>
    <property type="match status" value="1"/>
</dbReference>
<dbReference type="InterPro" id="IPR025857">
    <property type="entry name" value="MacB_PCD"/>
</dbReference>
<dbReference type="GO" id="GO:0022857">
    <property type="term" value="F:transmembrane transporter activity"/>
    <property type="evidence" value="ECO:0007669"/>
    <property type="project" value="TreeGrafter"/>
</dbReference>
<evidence type="ECO:0000256" key="3">
    <source>
        <dbReference type="ARBA" id="ARBA00022692"/>
    </source>
</evidence>
<accession>A0A1G9VKZ7</accession>
<evidence type="ECO:0000256" key="7">
    <source>
        <dbReference type="SAM" id="MobiDB-lite"/>
    </source>
</evidence>
<dbReference type="PANTHER" id="PTHR30572:SF4">
    <property type="entry name" value="ABC TRANSPORTER PERMEASE YTRF"/>
    <property type="match status" value="1"/>
</dbReference>
<keyword evidence="5 8" id="KW-0472">Membrane</keyword>
<evidence type="ECO:0000313" key="12">
    <source>
        <dbReference type="Proteomes" id="UP000199182"/>
    </source>
</evidence>
<feature type="domain" description="ABC3 transporter permease C-terminal" evidence="9">
    <location>
        <begin position="351"/>
        <end position="481"/>
    </location>
</feature>
<keyword evidence="2" id="KW-1003">Cell membrane</keyword>
<proteinExistence type="inferred from homology"/>
<evidence type="ECO:0000256" key="5">
    <source>
        <dbReference type="ARBA" id="ARBA00023136"/>
    </source>
</evidence>
<gene>
    <name evidence="11" type="ORF">SAMN05192585_10434</name>
</gene>
<keyword evidence="12" id="KW-1185">Reference proteome</keyword>
<evidence type="ECO:0000256" key="4">
    <source>
        <dbReference type="ARBA" id="ARBA00022989"/>
    </source>
</evidence>
<dbReference type="GO" id="GO:0005886">
    <property type="term" value="C:plasma membrane"/>
    <property type="evidence" value="ECO:0007669"/>
    <property type="project" value="UniProtKB-SubCell"/>
</dbReference>
<dbReference type="OrthoDB" id="9770099at2"/>
<dbReference type="STRING" id="258515.SAMN05192585_10434"/>
<comment type="subcellular location">
    <subcellularLocation>
        <location evidence="1">Cell membrane</location>
        <topology evidence="1">Multi-pass membrane protein</topology>
    </subcellularLocation>
</comment>
<evidence type="ECO:0000256" key="6">
    <source>
        <dbReference type="ARBA" id="ARBA00038076"/>
    </source>
</evidence>
<evidence type="ECO:0000256" key="2">
    <source>
        <dbReference type="ARBA" id="ARBA00022475"/>
    </source>
</evidence>
<dbReference type="InterPro" id="IPR003838">
    <property type="entry name" value="ABC3_permease_C"/>
</dbReference>
<feature type="transmembrane region" description="Helical" evidence="8">
    <location>
        <begin position="450"/>
        <end position="472"/>
    </location>
</feature>
<dbReference type="Pfam" id="PF02687">
    <property type="entry name" value="FtsX"/>
    <property type="match status" value="1"/>
</dbReference>
<evidence type="ECO:0000259" key="9">
    <source>
        <dbReference type="Pfam" id="PF02687"/>
    </source>
</evidence>
<feature type="transmembrane region" description="Helical" evidence="8">
    <location>
        <begin position="21"/>
        <end position="43"/>
    </location>
</feature>
<dbReference type="RefSeq" id="WP_092637957.1">
    <property type="nucleotide sequence ID" value="NZ_FNID01000004.1"/>
</dbReference>
<dbReference type="PANTHER" id="PTHR30572">
    <property type="entry name" value="MEMBRANE COMPONENT OF TRANSPORTER-RELATED"/>
    <property type="match status" value="1"/>
</dbReference>
<feature type="transmembrane region" description="Helical" evidence="8">
    <location>
        <begin position="393"/>
        <end position="417"/>
    </location>
</feature>
<sequence length="489" mass="53682">MRIFDVISMCFRNLFRRKVRTLLTVMGVIIGTCAIIVTISLGVGMDAAQTKMIEGMMDLTMIEIYNYGGMREDGTKAQKLDDSVLKDFAAQPHVVGVTPVFEVWNNQIQLSSGKYVYQNNLVGVYLDQLDKFGYKTKEGLLPTESDGKQALIFGEQAAYSFIDPKRPNKWVGPDPDENGKVQDPFVNPMKDKFTMRVVKADEENNGGGEKYFSYGGGGVMISGETGNNSSNSDDNSNKDKDTPTRKYEYKVKPTGVLLGNFKDYNTMGAIFMDIEFAKELNAQYNKLNKIRTNPNEDNGYQNVKVRVDDMNNVEAVDKYIKSLGFETYSFETYRQPMKQQTMVIQIILGSLGGISLLVAALGIANTMVMSIYERTREIGVMKVLGCNLGNIRSIFLMEAGAIGVMGGAAGVGISYLASFIMNQVLANGIMASMFGGGMGDGSTPVQISIIPLWLVLLGMAFATFVGLASGFYPANRAVKISALEAIKHE</sequence>
<dbReference type="EMBL" id="FNID01000004">
    <property type="protein sequence ID" value="SDM72743.1"/>
    <property type="molecule type" value="Genomic_DNA"/>
</dbReference>
<dbReference type="AlphaFoldDB" id="A0A1G9VKZ7"/>
<keyword evidence="4 8" id="KW-1133">Transmembrane helix</keyword>
<feature type="compositionally biased region" description="Basic and acidic residues" evidence="7">
    <location>
        <begin position="235"/>
        <end position="246"/>
    </location>
</feature>
<protein>
    <submittedName>
        <fullName evidence="11">MacB-like core domain-containing protein</fullName>
    </submittedName>
</protein>
<comment type="similarity">
    <text evidence="6">Belongs to the ABC-4 integral membrane protein family.</text>
</comment>
<evidence type="ECO:0000256" key="1">
    <source>
        <dbReference type="ARBA" id="ARBA00004651"/>
    </source>
</evidence>
<evidence type="ECO:0000259" key="10">
    <source>
        <dbReference type="Pfam" id="PF12704"/>
    </source>
</evidence>
<dbReference type="InterPro" id="IPR050250">
    <property type="entry name" value="Macrolide_Exporter_MacB"/>
</dbReference>
<feature type="domain" description="MacB-like periplasmic core" evidence="10">
    <location>
        <begin position="21"/>
        <end position="161"/>
    </location>
</feature>
<organism evidence="11 12">
    <name type="scientific">Acetanaerobacterium elongatum</name>
    <dbReference type="NCBI Taxonomy" id="258515"/>
    <lineage>
        <taxon>Bacteria</taxon>
        <taxon>Bacillati</taxon>
        <taxon>Bacillota</taxon>
        <taxon>Clostridia</taxon>
        <taxon>Eubacteriales</taxon>
        <taxon>Oscillospiraceae</taxon>
        <taxon>Acetanaerobacterium</taxon>
    </lineage>
</organism>
<evidence type="ECO:0000256" key="8">
    <source>
        <dbReference type="SAM" id="Phobius"/>
    </source>
</evidence>
<keyword evidence="3 8" id="KW-0812">Transmembrane</keyword>
<feature type="region of interest" description="Disordered" evidence="7">
    <location>
        <begin position="222"/>
        <end position="246"/>
    </location>
</feature>
<feature type="transmembrane region" description="Helical" evidence="8">
    <location>
        <begin position="342"/>
        <end position="372"/>
    </location>
</feature>
<evidence type="ECO:0000313" key="11">
    <source>
        <dbReference type="EMBL" id="SDM72743.1"/>
    </source>
</evidence>
<reference evidence="11 12" key="1">
    <citation type="submission" date="2016-10" db="EMBL/GenBank/DDBJ databases">
        <authorList>
            <person name="de Groot N.N."/>
        </authorList>
    </citation>
    <scope>NUCLEOTIDE SEQUENCE [LARGE SCALE GENOMIC DNA]</scope>
    <source>
        <strain evidence="11 12">CGMCC 1.5012</strain>
    </source>
</reference>
<name>A0A1G9VKZ7_9FIRM</name>